<dbReference type="EC" id="2.7.7.6" evidence="2 10"/>
<comment type="subunit">
    <text evidence="10">The RNAP catalytic core consists of 2 alpha, 1 beta, 1 beta' and 1 omega subunit. When a sigma factor is associated with the core the holoenzyme is formed, which can initiate transcription.</text>
</comment>
<keyword evidence="6 10" id="KW-0548">Nucleotidyltransferase</keyword>
<comment type="catalytic activity">
    <reaction evidence="9 10">
        <text>RNA(n) + a ribonucleoside 5'-triphosphate = RNA(n+1) + diphosphate</text>
        <dbReference type="Rhea" id="RHEA:21248"/>
        <dbReference type="Rhea" id="RHEA-COMP:14527"/>
        <dbReference type="Rhea" id="RHEA-COMP:17342"/>
        <dbReference type="ChEBI" id="CHEBI:33019"/>
        <dbReference type="ChEBI" id="CHEBI:61557"/>
        <dbReference type="ChEBI" id="CHEBI:140395"/>
        <dbReference type="EC" id="2.7.7.6"/>
    </reaction>
</comment>
<evidence type="ECO:0000256" key="6">
    <source>
        <dbReference type="ARBA" id="ARBA00022695"/>
    </source>
</evidence>
<evidence type="ECO:0000256" key="2">
    <source>
        <dbReference type="ARBA" id="ARBA00012418"/>
    </source>
</evidence>
<proteinExistence type="inferred from homology"/>
<dbReference type="PANTHER" id="PTHR34476">
    <property type="entry name" value="DNA-DIRECTED RNA POLYMERASE SUBUNIT OMEGA"/>
    <property type="match status" value="1"/>
</dbReference>
<evidence type="ECO:0000256" key="9">
    <source>
        <dbReference type="ARBA" id="ARBA00048552"/>
    </source>
</evidence>
<name>A0A0R3JTR3_CALMK</name>
<dbReference type="GO" id="GO:0000428">
    <property type="term" value="C:DNA-directed RNA polymerase complex"/>
    <property type="evidence" value="ECO:0007669"/>
    <property type="project" value="UniProtKB-KW"/>
</dbReference>
<sequence length="76" mass="8360">MNFAKESSMINPPILSLLEKIDNRYSLVVVTAKRARQLIGGAEPLVKIDSNQPVTIAVNEINNGKIKYHTVKAGIK</sequence>
<evidence type="ECO:0000256" key="10">
    <source>
        <dbReference type="HAMAP-Rule" id="MF_00366"/>
    </source>
</evidence>
<evidence type="ECO:0000256" key="1">
    <source>
        <dbReference type="ARBA" id="ARBA00006711"/>
    </source>
</evidence>
<comment type="function">
    <text evidence="10">Promotes RNA polymerase assembly. Latches the N- and C-terminal regions of the beta' subunit thereby facilitating its interaction with the beta and alpha subunits.</text>
</comment>
<reference evidence="11 12" key="1">
    <citation type="submission" date="2015-09" db="EMBL/GenBank/DDBJ databases">
        <title>Draft genome sequence of a Caloramator mitchellensis, a moderate thermophile from the Great Artesian Basin of Australia.</title>
        <authorList>
            <person name="Patel B.K."/>
        </authorList>
    </citation>
    <scope>NUCLEOTIDE SEQUENCE [LARGE SCALE GENOMIC DNA]</scope>
    <source>
        <strain evidence="11 12">VF08</strain>
    </source>
</reference>
<protein>
    <recommendedName>
        <fullName evidence="3 10">DNA-directed RNA polymerase subunit omega</fullName>
        <shortName evidence="10">RNAP omega subunit</shortName>
        <ecNumber evidence="2 10">2.7.7.6</ecNumber>
    </recommendedName>
    <alternativeName>
        <fullName evidence="10">RNA polymerase omega subunit</fullName>
    </alternativeName>
    <alternativeName>
        <fullName evidence="8 10">Transcriptase subunit omega</fullName>
    </alternativeName>
</protein>
<dbReference type="RefSeq" id="WP_057977960.1">
    <property type="nucleotide sequence ID" value="NZ_LKHP01000005.1"/>
</dbReference>
<dbReference type="OrthoDB" id="9815459at2"/>
<keyword evidence="4 10" id="KW-0240">DNA-directed RNA polymerase</keyword>
<dbReference type="Pfam" id="PF01192">
    <property type="entry name" value="RNA_pol_Rpb6"/>
    <property type="match status" value="1"/>
</dbReference>
<dbReference type="STRING" id="908809.ABG79_01111"/>
<keyword evidence="7 10" id="KW-0804">Transcription</keyword>
<comment type="caution">
    <text evidence="11">The sequence shown here is derived from an EMBL/GenBank/DDBJ whole genome shotgun (WGS) entry which is preliminary data.</text>
</comment>
<dbReference type="SUPFAM" id="SSF63562">
    <property type="entry name" value="RPB6/omega subunit-like"/>
    <property type="match status" value="1"/>
</dbReference>
<keyword evidence="5 10" id="KW-0808">Transferase</keyword>
<keyword evidence="12" id="KW-1185">Reference proteome</keyword>
<dbReference type="Gene3D" id="3.90.940.10">
    <property type="match status" value="1"/>
</dbReference>
<dbReference type="HAMAP" id="MF_00366">
    <property type="entry name" value="RNApol_bact_RpoZ"/>
    <property type="match status" value="1"/>
</dbReference>
<evidence type="ECO:0000256" key="3">
    <source>
        <dbReference type="ARBA" id="ARBA00013725"/>
    </source>
</evidence>
<dbReference type="SMART" id="SM01409">
    <property type="entry name" value="RNA_pol_Rpb6"/>
    <property type="match status" value="1"/>
</dbReference>
<evidence type="ECO:0000256" key="8">
    <source>
        <dbReference type="ARBA" id="ARBA00029924"/>
    </source>
</evidence>
<evidence type="ECO:0000313" key="12">
    <source>
        <dbReference type="Proteomes" id="UP000052015"/>
    </source>
</evidence>
<evidence type="ECO:0000256" key="4">
    <source>
        <dbReference type="ARBA" id="ARBA00022478"/>
    </source>
</evidence>
<dbReference type="Proteomes" id="UP000052015">
    <property type="component" value="Unassembled WGS sequence"/>
</dbReference>
<dbReference type="GO" id="GO:0003899">
    <property type="term" value="F:DNA-directed RNA polymerase activity"/>
    <property type="evidence" value="ECO:0007669"/>
    <property type="project" value="UniProtKB-UniRule"/>
</dbReference>
<accession>A0A0R3JTR3</accession>
<dbReference type="PANTHER" id="PTHR34476:SF1">
    <property type="entry name" value="DNA-DIRECTED RNA POLYMERASE SUBUNIT OMEGA"/>
    <property type="match status" value="1"/>
</dbReference>
<dbReference type="InterPro" id="IPR006110">
    <property type="entry name" value="Pol_omega/Rpo6/RPB6"/>
</dbReference>
<comment type="similarity">
    <text evidence="1 10">Belongs to the RNA polymerase subunit omega family.</text>
</comment>
<dbReference type="GO" id="GO:0003677">
    <property type="term" value="F:DNA binding"/>
    <property type="evidence" value="ECO:0007669"/>
    <property type="project" value="UniProtKB-UniRule"/>
</dbReference>
<organism evidence="11 12">
    <name type="scientific">Caloramator mitchellensis</name>
    <dbReference type="NCBI Taxonomy" id="908809"/>
    <lineage>
        <taxon>Bacteria</taxon>
        <taxon>Bacillati</taxon>
        <taxon>Bacillota</taxon>
        <taxon>Clostridia</taxon>
        <taxon>Eubacteriales</taxon>
        <taxon>Clostridiaceae</taxon>
        <taxon>Caloramator</taxon>
    </lineage>
</organism>
<dbReference type="EMBL" id="LKHP01000005">
    <property type="protein sequence ID" value="KRQ86921.1"/>
    <property type="molecule type" value="Genomic_DNA"/>
</dbReference>
<dbReference type="NCBIfam" id="TIGR00690">
    <property type="entry name" value="rpoZ"/>
    <property type="match status" value="1"/>
</dbReference>
<evidence type="ECO:0000256" key="5">
    <source>
        <dbReference type="ARBA" id="ARBA00022679"/>
    </source>
</evidence>
<dbReference type="AlphaFoldDB" id="A0A0R3JTR3"/>
<dbReference type="InterPro" id="IPR003716">
    <property type="entry name" value="DNA-dir_RNA_pol_omega"/>
</dbReference>
<gene>
    <name evidence="10 11" type="primary">rpoZ</name>
    <name evidence="11" type="ORF">ABG79_01111</name>
</gene>
<evidence type="ECO:0000256" key="7">
    <source>
        <dbReference type="ARBA" id="ARBA00023163"/>
    </source>
</evidence>
<evidence type="ECO:0000313" key="11">
    <source>
        <dbReference type="EMBL" id="KRQ86921.1"/>
    </source>
</evidence>
<dbReference type="GO" id="GO:0006351">
    <property type="term" value="P:DNA-templated transcription"/>
    <property type="evidence" value="ECO:0007669"/>
    <property type="project" value="UniProtKB-UniRule"/>
</dbReference>
<dbReference type="InterPro" id="IPR036161">
    <property type="entry name" value="RPB6/omega-like_sf"/>
</dbReference>